<dbReference type="AlphaFoldDB" id="A0A6C0KSK6"/>
<dbReference type="InterPro" id="IPR004147">
    <property type="entry name" value="ABC1_dom"/>
</dbReference>
<dbReference type="InterPro" id="IPR011009">
    <property type="entry name" value="Kinase-like_dom_sf"/>
</dbReference>
<sequence>MINLIIFIYKNLDIFLYVFYQCIKYKIGLINFNLMIKNTCSSIGEKNIFYLKMFQWGIQENYKLNKELIEYFNTFSNNVPYTNEELEYANFIINEAKHYAESNGNILILDKDKLEPINAGTVALVFKGKYNNKDVAIKILRKNIKSKIKEGINDILEFSNFLILLTSFFYTNIEINMKDILKNNEELLISQCDFTNEIENLELFNKNMKKHEDIIIPTVYKEFLNASNDLIIMEFLKGRIMSNCEKNELSLYYPLIIKFSFETIFIHRSLHADLHVGNILILDEGKIGIIDFGLVNHNSKIFTNNLFNFIINLSNNNKKLLVKYLVNLLLDKNENLNKENIKQINEFIINKVKIQQDLTFSLDEIIELISNLKYLKNYKINPLICKNILGVLSSLASIEKFGDKKPIGVIFNECLEKYEL</sequence>
<dbReference type="PANTHER" id="PTHR43173">
    <property type="entry name" value="ABC1 FAMILY PROTEIN"/>
    <property type="match status" value="1"/>
</dbReference>
<accession>A0A6C0KSK6</accession>
<dbReference type="GO" id="GO:0005524">
    <property type="term" value="F:ATP binding"/>
    <property type="evidence" value="ECO:0007669"/>
    <property type="project" value="InterPro"/>
</dbReference>
<dbReference type="EMBL" id="MN740947">
    <property type="protein sequence ID" value="QHU19318.1"/>
    <property type="molecule type" value="Genomic_DNA"/>
</dbReference>
<dbReference type="Gene3D" id="1.10.510.10">
    <property type="entry name" value="Transferase(Phosphotransferase) domain 1"/>
    <property type="match status" value="1"/>
</dbReference>
<name>A0A6C0KSK6_9ZZZZ</name>
<organism evidence="2">
    <name type="scientific">viral metagenome</name>
    <dbReference type="NCBI Taxonomy" id="1070528"/>
    <lineage>
        <taxon>unclassified sequences</taxon>
        <taxon>metagenomes</taxon>
        <taxon>organismal metagenomes</taxon>
    </lineage>
</organism>
<proteinExistence type="predicted"/>
<dbReference type="GO" id="GO:0004672">
    <property type="term" value="F:protein kinase activity"/>
    <property type="evidence" value="ECO:0007669"/>
    <property type="project" value="InterPro"/>
</dbReference>
<dbReference type="InterPro" id="IPR000719">
    <property type="entry name" value="Prot_kinase_dom"/>
</dbReference>
<protein>
    <recommendedName>
        <fullName evidence="1">Protein kinase domain-containing protein</fullName>
    </recommendedName>
</protein>
<dbReference type="PANTHER" id="PTHR43173:SF19">
    <property type="entry name" value="AARF DOMAIN-CONTAINING PROTEIN KINASE 1"/>
    <property type="match status" value="1"/>
</dbReference>
<feature type="domain" description="Protein kinase" evidence="1">
    <location>
        <begin position="111"/>
        <end position="420"/>
    </location>
</feature>
<evidence type="ECO:0000259" key="1">
    <source>
        <dbReference type="PROSITE" id="PS50011"/>
    </source>
</evidence>
<evidence type="ECO:0000313" key="2">
    <source>
        <dbReference type="EMBL" id="QHU19318.1"/>
    </source>
</evidence>
<dbReference type="Pfam" id="PF03109">
    <property type="entry name" value="ABC1"/>
    <property type="match status" value="1"/>
</dbReference>
<dbReference type="SUPFAM" id="SSF56112">
    <property type="entry name" value="Protein kinase-like (PK-like)"/>
    <property type="match status" value="1"/>
</dbReference>
<dbReference type="PROSITE" id="PS50011">
    <property type="entry name" value="PROTEIN_KINASE_DOM"/>
    <property type="match status" value="1"/>
</dbReference>
<dbReference type="InterPro" id="IPR051130">
    <property type="entry name" value="Mito_struct-func_regulator"/>
</dbReference>
<reference evidence="2" key="1">
    <citation type="journal article" date="2020" name="Nature">
        <title>Giant virus diversity and host interactions through global metagenomics.</title>
        <authorList>
            <person name="Schulz F."/>
            <person name="Roux S."/>
            <person name="Paez-Espino D."/>
            <person name="Jungbluth S."/>
            <person name="Walsh D.A."/>
            <person name="Denef V.J."/>
            <person name="McMahon K.D."/>
            <person name="Konstantinidis K.T."/>
            <person name="Eloe-Fadrosh E.A."/>
            <person name="Kyrpides N.C."/>
            <person name="Woyke T."/>
        </authorList>
    </citation>
    <scope>NUCLEOTIDE SEQUENCE</scope>
    <source>
        <strain evidence="2">GVMAG-S-3300013014-104</strain>
    </source>
</reference>